<dbReference type="EMBL" id="CP054706">
    <property type="protein sequence ID" value="QQK81947.1"/>
    <property type="molecule type" value="Genomic_DNA"/>
</dbReference>
<dbReference type="Proteomes" id="UP000595349">
    <property type="component" value="Chromosome"/>
</dbReference>
<accession>A0A7T7CH72</accession>
<dbReference type="Gene3D" id="3.20.20.70">
    <property type="entry name" value="Aldolase class I"/>
    <property type="match status" value="1"/>
</dbReference>
<dbReference type="AlphaFoldDB" id="A0A7T7CH72"/>
<proteinExistence type="predicted"/>
<keyword evidence="3" id="KW-0285">Flavoprotein</keyword>
<dbReference type="InterPro" id="IPR004136">
    <property type="entry name" value="NMO"/>
</dbReference>
<dbReference type="Pfam" id="PF03060">
    <property type="entry name" value="NMO"/>
    <property type="match status" value="2"/>
</dbReference>
<dbReference type="CDD" id="cd04730">
    <property type="entry name" value="NPD_like"/>
    <property type="match status" value="1"/>
</dbReference>
<dbReference type="PANTHER" id="PTHR32332">
    <property type="entry name" value="2-NITROPROPANE DIOXYGENASE"/>
    <property type="match status" value="1"/>
</dbReference>
<gene>
    <name evidence="6" type="ORF">HUG20_10615</name>
</gene>
<organism evidence="6 7">
    <name type="scientific">Salicibibacter cibi</name>
    <dbReference type="NCBI Taxonomy" id="2743001"/>
    <lineage>
        <taxon>Bacteria</taxon>
        <taxon>Bacillati</taxon>
        <taxon>Bacillota</taxon>
        <taxon>Bacilli</taxon>
        <taxon>Bacillales</taxon>
        <taxon>Bacillaceae</taxon>
        <taxon>Salicibibacter</taxon>
    </lineage>
</organism>
<dbReference type="GO" id="GO:0018580">
    <property type="term" value="F:nitronate monooxygenase activity"/>
    <property type="evidence" value="ECO:0007669"/>
    <property type="project" value="InterPro"/>
</dbReference>
<keyword evidence="5" id="KW-0560">Oxidoreductase</keyword>
<evidence type="ECO:0000256" key="3">
    <source>
        <dbReference type="ARBA" id="ARBA00022630"/>
    </source>
</evidence>
<protein>
    <recommendedName>
        <fullName evidence="2">Probable nitronate monooxygenase</fullName>
    </recommendedName>
</protein>
<keyword evidence="7" id="KW-1185">Reference proteome</keyword>
<dbReference type="KEGG" id="scib:HUG20_10615"/>
<evidence type="ECO:0000256" key="4">
    <source>
        <dbReference type="ARBA" id="ARBA00022643"/>
    </source>
</evidence>
<sequence length="312" mass="33398">MNETFGIDYPIIQGGLAYLAFAELAAAVSNAGGLGQITATFFKDANDLRNEIRKVKQLTNRPFGVNFALGRRPVDQFVDVAIEEEVPAISLTAGNPANVIQQLEGTNIKKFVLVASVRQAQKAEELGADAVIVVGTEGGGHLGRDDVGTVVLVPKVVDAVSIPVLASGGLVDGRGYAAALALGAEGIEMGTRFIATKECIAHPRYKEAIVNAQENETIIIKKSIGIPARGLRSEATEKIAQMEEKGASFEELWPYINGEANQKFIQDGDMKEGFGWAGQGVGLIDDIPSVEQLFDHILKEANLARKRLDDNL</sequence>
<evidence type="ECO:0000313" key="7">
    <source>
        <dbReference type="Proteomes" id="UP000595349"/>
    </source>
</evidence>
<dbReference type="PANTHER" id="PTHR32332:SF20">
    <property type="entry name" value="2-NITROPROPANE DIOXYGENASE-LIKE PROTEIN"/>
    <property type="match status" value="1"/>
</dbReference>
<comment type="function">
    <text evidence="1">Nitronate monooxygenase that uses molecular oxygen to catalyze the oxidative denitrification of alkyl nitronates. Acts on propionate 3-nitronate (P3N), the presumed physiological substrate. Probably functions in the detoxification of P3N, a metabolic poison produced by plants and fungi as a defense mechanism.</text>
</comment>
<reference evidence="6 7" key="1">
    <citation type="submission" date="2020-06" db="EMBL/GenBank/DDBJ databases">
        <title>Genomic analysis of Salicibibacter sp. NKC21-4.</title>
        <authorList>
            <person name="Oh Y.J."/>
        </authorList>
    </citation>
    <scope>NUCLEOTIDE SEQUENCE [LARGE SCALE GENOMIC DNA]</scope>
    <source>
        <strain evidence="6 7">NKC21-4</strain>
    </source>
</reference>
<evidence type="ECO:0000313" key="6">
    <source>
        <dbReference type="EMBL" id="QQK81947.1"/>
    </source>
</evidence>
<evidence type="ECO:0000256" key="2">
    <source>
        <dbReference type="ARBA" id="ARBA00013457"/>
    </source>
</evidence>
<name>A0A7T7CH72_9BACI</name>
<keyword evidence="4" id="KW-0288">FMN</keyword>
<dbReference type="SUPFAM" id="SSF51412">
    <property type="entry name" value="Inosine monophosphate dehydrogenase (IMPDH)"/>
    <property type="match status" value="1"/>
</dbReference>
<evidence type="ECO:0000256" key="1">
    <source>
        <dbReference type="ARBA" id="ARBA00003535"/>
    </source>
</evidence>
<evidence type="ECO:0000256" key="5">
    <source>
        <dbReference type="ARBA" id="ARBA00023002"/>
    </source>
</evidence>
<keyword evidence="6" id="KW-0503">Monooxygenase</keyword>
<dbReference type="InterPro" id="IPR013785">
    <property type="entry name" value="Aldolase_TIM"/>
</dbReference>